<feature type="compositionally biased region" description="Polar residues" evidence="1">
    <location>
        <begin position="116"/>
        <end position="134"/>
    </location>
</feature>
<feature type="compositionally biased region" description="Acidic residues" evidence="1">
    <location>
        <begin position="145"/>
        <end position="154"/>
    </location>
</feature>
<name>A0A8R1DL12_CAEJA</name>
<feature type="region of interest" description="Disordered" evidence="1">
    <location>
        <begin position="1"/>
        <end position="203"/>
    </location>
</feature>
<sequence>MEDEPYLASSPIGATQPPGQMKDEVIDVPIARQPSVARQPIHEAHDLPEQAAVEEERHDREPPGAQMAPPVEPLVHPTAGGQPEAKFESQNDVEPPAKKAKIIVHEKDKAIRAALSSENAASSTSDLAHNQSGPLSLSDVPVDDRDLDEDDEEGEDKKNLLESEFDKSYEQVAEDEEEFQLDDNEDDDEEDDADDEQAEDEEN</sequence>
<reference evidence="2" key="2">
    <citation type="submission" date="2022-06" db="UniProtKB">
        <authorList>
            <consortium name="EnsemblMetazoa"/>
        </authorList>
    </citation>
    <scope>IDENTIFICATION</scope>
    <source>
        <strain evidence="2">DF5081</strain>
    </source>
</reference>
<evidence type="ECO:0000313" key="3">
    <source>
        <dbReference type="Proteomes" id="UP000005237"/>
    </source>
</evidence>
<feature type="compositionally biased region" description="Basic and acidic residues" evidence="1">
    <location>
        <begin position="155"/>
        <end position="169"/>
    </location>
</feature>
<feature type="compositionally biased region" description="Acidic residues" evidence="1">
    <location>
        <begin position="172"/>
        <end position="203"/>
    </location>
</feature>
<dbReference type="AlphaFoldDB" id="A0A8R1DL12"/>
<dbReference type="Proteomes" id="UP000005237">
    <property type="component" value="Unassembled WGS sequence"/>
</dbReference>
<evidence type="ECO:0000256" key="1">
    <source>
        <dbReference type="SAM" id="MobiDB-lite"/>
    </source>
</evidence>
<protein>
    <submittedName>
        <fullName evidence="2">Uncharacterized protein</fullName>
    </submittedName>
</protein>
<feature type="compositionally biased region" description="Basic and acidic residues" evidence="1">
    <location>
        <begin position="40"/>
        <end position="62"/>
    </location>
</feature>
<reference evidence="3" key="1">
    <citation type="submission" date="2010-08" db="EMBL/GenBank/DDBJ databases">
        <authorList>
            <consortium name="Caenorhabditis japonica Sequencing Consortium"/>
            <person name="Wilson R.K."/>
        </authorList>
    </citation>
    <scope>NUCLEOTIDE SEQUENCE [LARGE SCALE GENOMIC DNA]</scope>
    <source>
        <strain evidence="3">DF5081</strain>
    </source>
</reference>
<organism evidence="2 3">
    <name type="scientific">Caenorhabditis japonica</name>
    <dbReference type="NCBI Taxonomy" id="281687"/>
    <lineage>
        <taxon>Eukaryota</taxon>
        <taxon>Metazoa</taxon>
        <taxon>Ecdysozoa</taxon>
        <taxon>Nematoda</taxon>
        <taxon>Chromadorea</taxon>
        <taxon>Rhabditida</taxon>
        <taxon>Rhabditina</taxon>
        <taxon>Rhabditomorpha</taxon>
        <taxon>Rhabditoidea</taxon>
        <taxon>Rhabditidae</taxon>
        <taxon>Peloderinae</taxon>
        <taxon>Caenorhabditis</taxon>
    </lineage>
</organism>
<dbReference type="EnsemblMetazoa" id="CJA05755.1">
    <property type="protein sequence ID" value="CJA05755.1"/>
    <property type="gene ID" value="WBGene00124959"/>
</dbReference>
<evidence type="ECO:0000313" key="2">
    <source>
        <dbReference type="EnsemblMetazoa" id="CJA05755.1"/>
    </source>
</evidence>
<accession>A0A8R1DL12</accession>
<keyword evidence="3" id="KW-1185">Reference proteome</keyword>
<proteinExistence type="predicted"/>